<protein>
    <submittedName>
        <fullName evidence="1">Uncharacterized protein</fullName>
    </submittedName>
</protein>
<gene>
    <name evidence="1" type="ORF">NAG76_18900</name>
</gene>
<sequence>MIQLSITVKSIGKRKAALTRLPIELLHTPRTLRELIEALVEWNVQGLLERQQEQYLFPYLDEKEVQDRVENGKVSFGAIYHDGKPNLATAIDTALLAYRDDLYRVFINDEEIKMLDEPLSLKGHDDITLIRLTMLAGSYW</sequence>
<evidence type="ECO:0000313" key="1">
    <source>
        <dbReference type="EMBL" id="URN93872.1"/>
    </source>
</evidence>
<organism evidence="1 2">
    <name type="scientific">Candidatus Pristimantibacillus lignocellulolyticus</name>
    <dbReference type="NCBI Taxonomy" id="2994561"/>
    <lineage>
        <taxon>Bacteria</taxon>
        <taxon>Bacillati</taxon>
        <taxon>Bacillota</taxon>
        <taxon>Bacilli</taxon>
        <taxon>Bacillales</taxon>
        <taxon>Paenibacillaceae</taxon>
        <taxon>Candidatus Pristimantibacillus</taxon>
    </lineage>
</organism>
<name>A0A9J6ZD80_9BACL</name>
<reference evidence="1" key="1">
    <citation type="submission" date="2022-05" db="EMBL/GenBank/DDBJ databases">
        <title>Novel bacterial taxa in a minimal lignocellulolytic consortium and its capacity to transform plastics disclosed by genome-resolved metagenomics.</title>
        <authorList>
            <person name="Rodriguez C.A.D."/>
            <person name="Diaz-Garcia L."/>
            <person name="Herrera K."/>
            <person name="Tarazona N.A."/>
            <person name="Sproer C."/>
            <person name="Overmann J."/>
            <person name="Jimenez D.J."/>
        </authorList>
    </citation>
    <scope>NUCLEOTIDE SEQUENCE</scope>
    <source>
        <strain evidence="1">MAG5</strain>
    </source>
</reference>
<accession>A0A9J6ZD80</accession>
<evidence type="ECO:0000313" key="2">
    <source>
        <dbReference type="Proteomes" id="UP001056756"/>
    </source>
</evidence>
<dbReference type="AlphaFoldDB" id="A0A9J6ZD80"/>
<dbReference type="Proteomes" id="UP001056756">
    <property type="component" value="Chromosome"/>
</dbReference>
<proteinExistence type="predicted"/>
<dbReference type="EMBL" id="CP097899">
    <property type="protein sequence ID" value="URN93872.1"/>
    <property type="molecule type" value="Genomic_DNA"/>
</dbReference>
<dbReference type="KEGG" id="plig:NAG76_18900"/>